<dbReference type="Proteomes" id="UP000322454">
    <property type="component" value="Unassembled WGS sequence"/>
</dbReference>
<feature type="transmembrane region" description="Helical" evidence="1">
    <location>
        <begin position="12"/>
        <end position="35"/>
    </location>
</feature>
<feature type="transmembrane region" description="Helical" evidence="1">
    <location>
        <begin position="105"/>
        <end position="128"/>
    </location>
</feature>
<dbReference type="EMBL" id="SHMQ01000005">
    <property type="protein sequence ID" value="RZV39848.1"/>
    <property type="molecule type" value="Genomic_DNA"/>
</dbReference>
<gene>
    <name evidence="2" type="ORF">EVJ48_02695</name>
</gene>
<keyword evidence="1" id="KW-0472">Membrane</keyword>
<accession>A0A520XF91</accession>
<keyword evidence="1" id="KW-1133">Transmembrane helix</keyword>
<organism evidence="2 3">
    <name type="scientific">Candidatus Acidulodesulfobacterium acidiphilum</name>
    <dbReference type="NCBI Taxonomy" id="2597224"/>
    <lineage>
        <taxon>Bacteria</taxon>
        <taxon>Deltaproteobacteria</taxon>
        <taxon>Candidatus Acidulodesulfobacterales</taxon>
        <taxon>Candidatus Acidulodesulfobacterium</taxon>
    </lineage>
</organism>
<proteinExistence type="predicted"/>
<evidence type="ECO:0000256" key="1">
    <source>
        <dbReference type="SAM" id="Phobius"/>
    </source>
</evidence>
<sequence>MNLKTEIIPKRFLILQVLIFILGFGFLFICVLLNLPASNDTALLGLKAIIFMILFVVNTSSNSLYSSEFYYVNKCGCDNKNLTNADDAYNSEDIKNIQTGSAQKLLYFNLWILNSSFFLIFSILINIIQSVGKLSDNSILKILSFYSFLIFLIAMIANYIIFNCSFYKSLKKIVQGN</sequence>
<name>A0A520XF91_9DELT</name>
<feature type="transmembrane region" description="Helical" evidence="1">
    <location>
        <begin position="140"/>
        <end position="162"/>
    </location>
</feature>
<evidence type="ECO:0000313" key="2">
    <source>
        <dbReference type="EMBL" id="RZV39848.1"/>
    </source>
</evidence>
<evidence type="ECO:0000313" key="3">
    <source>
        <dbReference type="Proteomes" id="UP000322454"/>
    </source>
</evidence>
<dbReference type="AlphaFoldDB" id="A0A520XF91"/>
<keyword evidence="1" id="KW-0812">Transmembrane</keyword>
<comment type="caution">
    <text evidence="2">The sequence shown here is derived from an EMBL/GenBank/DDBJ whole genome shotgun (WGS) entry which is preliminary data.</text>
</comment>
<reference evidence="2 3" key="1">
    <citation type="submission" date="2019-01" db="EMBL/GenBank/DDBJ databases">
        <title>Insights into ecological role of a new deltaproteobacterial order Candidatus Sinidesulfobacterales (Sva0485) by metagenomics and metatranscriptomics.</title>
        <authorList>
            <person name="Tan S."/>
            <person name="Liu J."/>
            <person name="Fang Y."/>
            <person name="Hedlund B."/>
            <person name="Lian Z.-H."/>
            <person name="Huang L.-Y."/>
            <person name="Li J.-T."/>
            <person name="Huang L.-N."/>
            <person name="Li W.-J."/>
            <person name="Jiang H.-C."/>
            <person name="Dong H.-L."/>
            <person name="Shu W.-S."/>
        </authorList>
    </citation>
    <scope>NUCLEOTIDE SEQUENCE [LARGE SCALE GENOMIC DNA]</scope>
    <source>
        <strain evidence="2">AP4</strain>
    </source>
</reference>
<protein>
    <submittedName>
        <fullName evidence="2">Uncharacterized protein</fullName>
    </submittedName>
</protein>